<dbReference type="Gene3D" id="3.30.750.24">
    <property type="entry name" value="STAS domain"/>
    <property type="match status" value="1"/>
</dbReference>
<protein>
    <recommendedName>
        <fullName evidence="2">STAS domain-containing protein</fullName>
    </recommendedName>
</protein>
<dbReference type="InterPro" id="IPR050267">
    <property type="entry name" value="Anti-sigma-factor_SerPK"/>
</dbReference>
<dbReference type="Gene3D" id="3.30.565.10">
    <property type="entry name" value="Histidine kinase-like ATPase, C-terminal domain"/>
    <property type="match status" value="1"/>
</dbReference>
<dbReference type="Pfam" id="PF01740">
    <property type="entry name" value="STAS"/>
    <property type="match status" value="1"/>
</dbReference>
<dbReference type="PANTHER" id="PTHR35526">
    <property type="entry name" value="ANTI-SIGMA-F FACTOR RSBW-RELATED"/>
    <property type="match status" value="1"/>
</dbReference>
<evidence type="ECO:0000256" key="1">
    <source>
        <dbReference type="SAM" id="MobiDB-lite"/>
    </source>
</evidence>
<dbReference type="EMBL" id="BOOY01000044">
    <property type="protein sequence ID" value="GIJ06698.1"/>
    <property type="molecule type" value="Genomic_DNA"/>
</dbReference>
<proteinExistence type="predicted"/>
<comment type="caution">
    <text evidence="3">The sequence shown here is derived from an EMBL/GenBank/DDBJ whole genome shotgun (WGS) entry which is preliminary data.</text>
</comment>
<evidence type="ECO:0000313" key="3">
    <source>
        <dbReference type="EMBL" id="GIJ06698.1"/>
    </source>
</evidence>
<dbReference type="SUPFAM" id="SSF55874">
    <property type="entry name" value="ATPase domain of HSP90 chaperone/DNA topoisomerase II/histidine kinase"/>
    <property type="match status" value="1"/>
</dbReference>
<dbReference type="SUPFAM" id="SSF52091">
    <property type="entry name" value="SpoIIaa-like"/>
    <property type="match status" value="1"/>
</dbReference>
<dbReference type="CDD" id="cd16936">
    <property type="entry name" value="HATPase_RsbW-like"/>
    <property type="match status" value="1"/>
</dbReference>
<sequence length="256" mass="26917">MALRCLPRRDLTSGVTTVRLTGDLDARTASDAREAIEGQAAECPAAVIVDVGGVRAADAASCDALIRARDTAADRWGVPVLLCSAPPDLAGLLGAGRRRATVYPDQHRAVRAVAATVPRWQYLQLPPVPEAVSDARGLVGDACLSWGLTRLRDAARLVATELAANAVRHARTEFAVTTSLSDVYLRVGVQDGSPVIPPGPTGRGLMIVARLAEHWTTVRLPAGKLILALLRRRGPAGTPGHAATSMKILPVSSPTR</sequence>
<feature type="domain" description="STAS" evidence="2">
    <location>
        <begin position="5"/>
        <end position="93"/>
    </location>
</feature>
<dbReference type="AlphaFoldDB" id="A0A8J3YFG2"/>
<evidence type="ECO:0000259" key="2">
    <source>
        <dbReference type="PROSITE" id="PS50801"/>
    </source>
</evidence>
<organism evidence="3 4">
    <name type="scientific">Spirilliplanes yamanashiensis</name>
    <dbReference type="NCBI Taxonomy" id="42233"/>
    <lineage>
        <taxon>Bacteria</taxon>
        <taxon>Bacillati</taxon>
        <taxon>Actinomycetota</taxon>
        <taxon>Actinomycetes</taxon>
        <taxon>Micromonosporales</taxon>
        <taxon>Micromonosporaceae</taxon>
        <taxon>Spirilliplanes</taxon>
    </lineage>
</organism>
<dbReference type="RefSeq" id="WP_203941863.1">
    <property type="nucleotide sequence ID" value="NZ_BAAAGJ010000021.1"/>
</dbReference>
<name>A0A8J3YFG2_9ACTN</name>
<keyword evidence="4" id="KW-1185">Reference proteome</keyword>
<accession>A0A8J3YFG2</accession>
<dbReference type="InterPro" id="IPR002645">
    <property type="entry name" value="STAS_dom"/>
</dbReference>
<dbReference type="CDD" id="cd07043">
    <property type="entry name" value="STAS_anti-anti-sigma_factors"/>
    <property type="match status" value="1"/>
</dbReference>
<evidence type="ECO:0000313" key="4">
    <source>
        <dbReference type="Proteomes" id="UP000652013"/>
    </source>
</evidence>
<reference evidence="3" key="1">
    <citation type="submission" date="2021-01" db="EMBL/GenBank/DDBJ databases">
        <title>Whole genome shotgun sequence of Spirilliplanes yamanashiensis NBRC 15828.</title>
        <authorList>
            <person name="Komaki H."/>
            <person name="Tamura T."/>
        </authorList>
    </citation>
    <scope>NUCLEOTIDE SEQUENCE</scope>
    <source>
        <strain evidence="3">NBRC 15828</strain>
    </source>
</reference>
<feature type="region of interest" description="Disordered" evidence="1">
    <location>
        <begin position="236"/>
        <end position="256"/>
    </location>
</feature>
<dbReference type="InterPro" id="IPR036890">
    <property type="entry name" value="HATPase_C_sf"/>
</dbReference>
<dbReference type="Proteomes" id="UP000652013">
    <property type="component" value="Unassembled WGS sequence"/>
</dbReference>
<gene>
    <name evidence="3" type="ORF">Sya03_60500</name>
</gene>
<dbReference type="PANTHER" id="PTHR35526:SF3">
    <property type="entry name" value="ANTI-SIGMA-F FACTOR RSBW"/>
    <property type="match status" value="1"/>
</dbReference>
<dbReference type="InterPro" id="IPR036513">
    <property type="entry name" value="STAS_dom_sf"/>
</dbReference>
<dbReference type="PROSITE" id="PS50801">
    <property type="entry name" value="STAS"/>
    <property type="match status" value="1"/>
</dbReference>